<dbReference type="OrthoDB" id="417125at2759"/>
<dbReference type="AlphaFoldDB" id="A0A7U3Q1R5"/>
<sequence length="364" mass="41258">MFVPDAVFAQRVQNREAPDAIEQLHQRPNQIITLYLLERSREFRRVAHLRQMGWNNPEGDAYFQKQREDADKCDDRKARFFHLLMKRIGQELHRSTNAFLVGREHASEARILDLCMAPGGFLETSMRHNPGSSALAFSLPVSMGGHQVLLPGDLSVEKRFLDITMLAEDMGVDTIPPGHPDADAFLARQLTGDQLFDLVICDGQTLRTHVRSSYRERTEAARLMAVQLALGLEHLRPGGTMVVLLHKLDAWRTAKLLWDFQKFSSVKLLKPTAGHTKRSSFYMVAAGVQSQHRLAVEAIGRWKAVWEVATFGSEEDYARLMMDTEADVDEMLNDFGPRLIEWGRSIWNTQADALSKASFIRGQS</sequence>
<evidence type="ECO:0000313" key="3">
    <source>
        <dbReference type="Proteomes" id="UP000594364"/>
    </source>
</evidence>
<proteinExistence type="predicted"/>
<protein>
    <recommendedName>
        <fullName evidence="1">Ribosomal RNA methyltransferase FtsJ domain-containing protein</fullName>
    </recommendedName>
</protein>
<reference evidence="2 3" key="1">
    <citation type="journal article" date="2018" name="PLoS Genet.">
        <title>Repeat elements organise 3D genome structure and mediate transcription in the filamentous fungus Epichloe festucae.</title>
        <authorList>
            <person name="Winter D.J."/>
            <person name="Ganley A.R.D."/>
            <person name="Young C.A."/>
            <person name="Liachko I."/>
            <person name="Schardl C.L."/>
            <person name="Dupont P.Y."/>
            <person name="Berry D."/>
            <person name="Ram A."/>
            <person name="Scott B."/>
            <person name="Cox M.P."/>
        </authorList>
    </citation>
    <scope>NUCLEOTIDE SEQUENCE [LARGE SCALE GENOMIC DNA]</scope>
    <source>
        <strain evidence="2 3">Fl1</strain>
    </source>
</reference>
<gene>
    <name evidence="2" type="ORF">C2857_002489</name>
</gene>
<dbReference type="InterPro" id="IPR029063">
    <property type="entry name" value="SAM-dependent_MTases_sf"/>
</dbReference>
<evidence type="ECO:0000313" key="2">
    <source>
        <dbReference type="EMBL" id="QPH17620.1"/>
    </source>
</evidence>
<accession>A0A7U3Q1R5</accession>
<evidence type="ECO:0000259" key="1">
    <source>
        <dbReference type="Pfam" id="PF01728"/>
    </source>
</evidence>
<dbReference type="InterPro" id="IPR002877">
    <property type="entry name" value="RNA_MeTrfase_FtsJ_dom"/>
</dbReference>
<dbReference type="EMBL" id="CP031390">
    <property type="protein sequence ID" value="QPH17620.1"/>
    <property type="molecule type" value="Genomic_DNA"/>
</dbReference>
<dbReference type="Gene3D" id="3.40.50.150">
    <property type="entry name" value="Vaccinia Virus protein VP39"/>
    <property type="match status" value="1"/>
</dbReference>
<dbReference type="SUPFAM" id="SSF53335">
    <property type="entry name" value="S-adenosyl-L-methionine-dependent methyltransferases"/>
    <property type="match status" value="1"/>
</dbReference>
<organism evidence="2 3">
    <name type="scientific">Epichloe festucae (strain Fl1)</name>
    <dbReference type="NCBI Taxonomy" id="877507"/>
    <lineage>
        <taxon>Eukaryota</taxon>
        <taxon>Fungi</taxon>
        <taxon>Dikarya</taxon>
        <taxon>Ascomycota</taxon>
        <taxon>Pezizomycotina</taxon>
        <taxon>Sordariomycetes</taxon>
        <taxon>Hypocreomycetidae</taxon>
        <taxon>Hypocreales</taxon>
        <taxon>Clavicipitaceae</taxon>
        <taxon>Epichloe</taxon>
    </lineage>
</organism>
<keyword evidence="3" id="KW-1185">Reference proteome</keyword>
<dbReference type="GO" id="GO:0008168">
    <property type="term" value="F:methyltransferase activity"/>
    <property type="evidence" value="ECO:0007669"/>
    <property type="project" value="InterPro"/>
</dbReference>
<feature type="domain" description="Ribosomal RNA methyltransferase FtsJ" evidence="1">
    <location>
        <begin position="107"/>
        <end position="287"/>
    </location>
</feature>
<dbReference type="GO" id="GO:0032259">
    <property type="term" value="P:methylation"/>
    <property type="evidence" value="ECO:0007669"/>
    <property type="project" value="InterPro"/>
</dbReference>
<dbReference type="Proteomes" id="UP000594364">
    <property type="component" value="Chromosome 6"/>
</dbReference>
<dbReference type="Pfam" id="PF01728">
    <property type="entry name" value="FtsJ"/>
    <property type="match status" value="1"/>
</dbReference>
<name>A0A7U3Q1R5_EPIFF</name>